<dbReference type="EMBL" id="LQPC01000026">
    <property type="protein sequence ID" value="ORV89464.1"/>
    <property type="molecule type" value="Genomic_DNA"/>
</dbReference>
<protein>
    <submittedName>
        <fullName evidence="2">Uncharacterized protein</fullName>
    </submittedName>
</protein>
<reference evidence="2 3" key="1">
    <citation type="submission" date="2016-01" db="EMBL/GenBank/DDBJ databases">
        <title>The new phylogeny of the genus Mycobacterium.</title>
        <authorList>
            <person name="Tarcisio F."/>
            <person name="Conor M."/>
            <person name="Antonella G."/>
            <person name="Elisabetta G."/>
            <person name="Giulia F.S."/>
            <person name="Sara T."/>
            <person name="Anna F."/>
            <person name="Clotilde B."/>
            <person name="Roberto B."/>
            <person name="Veronica D.S."/>
            <person name="Fabio R."/>
            <person name="Monica P."/>
            <person name="Olivier J."/>
            <person name="Enrico T."/>
            <person name="Nicola S."/>
        </authorList>
    </citation>
    <scope>NUCLEOTIDE SEQUENCE [LARGE SCALE GENOMIC DNA]</scope>
    <source>
        <strain evidence="2 3">DSM 45541</strain>
    </source>
</reference>
<gene>
    <name evidence="2" type="ORF">AWC12_08475</name>
</gene>
<accession>A0A1X1WS97</accession>
<dbReference type="Proteomes" id="UP000193622">
    <property type="component" value="Unassembled WGS sequence"/>
</dbReference>
<evidence type="ECO:0000256" key="1">
    <source>
        <dbReference type="SAM" id="Phobius"/>
    </source>
</evidence>
<evidence type="ECO:0000313" key="3">
    <source>
        <dbReference type="Proteomes" id="UP000193622"/>
    </source>
</evidence>
<sequence length="110" mass="10809">MFALVMVAFVLWALCGIPAALIAHKKGRNVVMWAVLGSVFGVIGLAAIAAAPYYTQGGPWNAGSSTTLHFGSFSGFGLSGDHGGSDYGFGDFGGSSDFGGGGDGGGGGGD</sequence>
<comment type="caution">
    <text evidence="2">The sequence shown here is derived from an EMBL/GenBank/DDBJ whole genome shotgun (WGS) entry which is preliminary data.</text>
</comment>
<evidence type="ECO:0000313" key="2">
    <source>
        <dbReference type="EMBL" id="ORV89464.1"/>
    </source>
</evidence>
<organism evidence="2 3">
    <name type="scientific">Mycolicibacterium iranicum</name>
    <name type="common">Mycobacterium iranicum</name>
    <dbReference type="NCBI Taxonomy" id="912594"/>
    <lineage>
        <taxon>Bacteria</taxon>
        <taxon>Bacillati</taxon>
        <taxon>Actinomycetota</taxon>
        <taxon>Actinomycetes</taxon>
        <taxon>Mycobacteriales</taxon>
        <taxon>Mycobacteriaceae</taxon>
        <taxon>Mycolicibacterium</taxon>
    </lineage>
</organism>
<keyword evidence="1" id="KW-0472">Membrane</keyword>
<keyword evidence="1" id="KW-1133">Transmembrane helix</keyword>
<dbReference type="RefSeq" id="WP_024445042.1">
    <property type="nucleotide sequence ID" value="NZ_LQPC01000026.1"/>
</dbReference>
<dbReference type="AlphaFoldDB" id="A0A1X1WS97"/>
<feature type="transmembrane region" description="Helical" evidence="1">
    <location>
        <begin position="33"/>
        <end position="54"/>
    </location>
</feature>
<proteinExistence type="predicted"/>
<name>A0A1X1WS97_MYCIR</name>
<keyword evidence="1" id="KW-0812">Transmembrane</keyword>